<gene>
    <name evidence="3" type="ORF">DWU89_18955</name>
    <name evidence="2" type="ORF">H8784_18485</name>
</gene>
<dbReference type="EMBL" id="JACRTI010000074">
    <property type="protein sequence ID" value="MBC8603699.1"/>
    <property type="molecule type" value="Genomic_DNA"/>
</dbReference>
<dbReference type="Proteomes" id="UP000629596">
    <property type="component" value="Unassembled WGS sequence"/>
</dbReference>
<feature type="transmembrane region" description="Helical" evidence="1">
    <location>
        <begin position="124"/>
        <end position="145"/>
    </location>
</feature>
<reference evidence="3 4" key="1">
    <citation type="submission" date="2018-07" db="EMBL/GenBank/DDBJ databases">
        <title>Parabacteroides acidifaciens nov. sp., isolated from human feces.</title>
        <authorList>
            <person name="Wang Y.J."/>
        </authorList>
    </citation>
    <scope>NUCLEOTIDE SEQUENCE [LARGE SCALE GENOMIC DNA]</scope>
    <source>
        <strain evidence="3 4">426-9</strain>
    </source>
</reference>
<dbReference type="Proteomes" id="UP000256321">
    <property type="component" value="Unassembled WGS sequence"/>
</dbReference>
<dbReference type="RefSeq" id="WP_115501196.1">
    <property type="nucleotide sequence ID" value="NZ_JACRTI010000074.1"/>
</dbReference>
<keyword evidence="1" id="KW-0812">Transmembrane</keyword>
<evidence type="ECO:0000313" key="5">
    <source>
        <dbReference type="Proteomes" id="UP000629596"/>
    </source>
</evidence>
<feature type="transmembrane region" description="Helical" evidence="1">
    <location>
        <begin position="34"/>
        <end position="52"/>
    </location>
</feature>
<keyword evidence="5" id="KW-1185">Reference proteome</keyword>
<keyword evidence="1" id="KW-1133">Transmembrane helix</keyword>
<evidence type="ECO:0000313" key="3">
    <source>
        <dbReference type="EMBL" id="RDU47564.1"/>
    </source>
</evidence>
<accession>A0A3D8H9A8</accession>
<dbReference type="EMBL" id="QREV01000074">
    <property type="protein sequence ID" value="RDU47564.1"/>
    <property type="molecule type" value="Genomic_DNA"/>
</dbReference>
<feature type="transmembrane region" description="Helical" evidence="1">
    <location>
        <begin position="58"/>
        <end position="76"/>
    </location>
</feature>
<proteinExistence type="predicted"/>
<feature type="transmembrane region" description="Helical" evidence="1">
    <location>
        <begin position="96"/>
        <end position="118"/>
    </location>
</feature>
<feature type="transmembrane region" description="Helical" evidence="1">
    <location>
        <begin position="152"/>
        <end position="171"/>
    </location>
</feature>
<sequence length="209" mass="24290">MEEKRLTEKESLELITQMIHSSKQNMEVGNGNQFLYWGYCTAGLSIALFVLITLTHSFIWTWGWMFLFGVWPLIAYKKRQKPAAVVTYTDKVINQVWRVLGWMFAFTFITSGVIEILLYRQADFIIMLPLSLLYCGLGVSITGIIIQERWMIYSPIVAFVFCIYMLTMLIHDESVTLLWYLYFGLSFVIMMIIPGHILNHKAKQACSKN</sequence>
<keyword evidence="1" id="KW-0472">Membrane</keyword>
<evidence type="ECO:0000256" key="1">
    <source>
        <dbReference type="SAM" id="Phobius"/>
    </source>
</evidence>
<organism evidence="3 4">
    <name type="scientific">Parabacteroides acidifaciens</name>
    <dbReference type="NCBI Taxonomy" id="2290935"/>
    <lineage>
        <taxon>Bacteria</taxon>
        <taxon>Pseudomonadati</taxon>
        <taxon>Bacteroidota</taxon>
        <taxon>Bacteroidia</taxon>
        <taxon>Bacteroidales</taxon>
        <taxon>Tannerellaceae</taxon>
        <taxon>Parabacteroides</taxon>
    </lineage>
</organism>
<name>A0A3D8H9A8_9BACT</name>
<evidence type="ECO:0000313" key="4">
    <source>
        <dbReference type="Proteomes" id="UP000256321"/>
    </source>
</evidence>
<reference evidence="2 5" key="2">
    <citation type="submission" date="2020-08" db="EMBL/GenBank/DDBJ databases">
        <title>Genome public.</title>
        <authorList>
            <person name="Liu C."/>
            <person name="Sun Q."/>
        </authorList>
    </citation>
    <scope>NUCLEOTIDE SEQUENCE [LARGE SCALE GENOMIC DNA]</scope>
    <source>
        <strain evidence="2 5">426_9</strain>
    </source>
</reference>
<comment type="caution">
    <text evidence="3">The sequence shown here is derived from an EMBL/GenBank/DDBJ whole genome shotgun (WGS) entry which is preliminary data.</text>
</comment>
<dbReference type="AlphaFoldDB" id="A0A3D8H9A8"/>
<feature type="transmembrane region" description="Helical" evidence="1">
    <location>
        <begin position="177"/>
        <end position="198"/>
    </location>
</feature>
<evidence type="ECO:0000313" key="2">
    <source>
        <dbReference type="EMBL" id="MBC8603699.1"/>
    </source>
</evidence>
<protein>
    <submittedName>
        <fullName evidence="3">Uncharacterized protein</fullName>
    </submittedName>
</protein>